<dbReference type="InterPro" id="IPR000965">
    <property type="entry name" value="GPR_dom"/>
</dbReference>
<evidence type="ECO:0000313" key="10">
    <source>
        <dbReference type="Proteomes" id="UP000204391"/>
    </source>
</evidence>
<keyword evidence="2 7" id="KW-0028">Amino-acid biosynthesis</keyword>
<protein>
    <recommendedName>
        <fullName evidence="7">Gamma-glutamyl phosphate reductase</fullName>
        <shortName evidence="7">GPR</shortName>
        <ecNumber evidence="7">1.2.1.41</ecNumber>
    </recommendedName>
    <alternativeName>
        <fullName evidence="7">Glutamate-5-semialdehyde dehydrogenase</fullName>
    </alternativeName>
    <alternativeName>
        <fullName evidence="7">Glutamyl-gamma-semialdehyde dehydrogenase</fullName>
        <shortName evidence="7">GSA dehydrogenase</shortName>
    </alternativeName>
</protein>
<keyword evidence="10" id="KW-1185">Reference proteome</keyword>
<comment type="subcellular location">
    <subcellularLocation>
        <location evidence="7">Cytoplasm</location>
    </subcellularLocation>
</comment>
<dbReference type="Gene3D" id="3.40.605.10">
    <property type="entry name" value="Aldehyde Dehydrogenase, Chain A, domain 1"/>
    <property type="match status" value="1"/>
</dbReference>
<evidence type="ECO:0000256" key="4">
    <source>
        <dbReference type="ARBA" id="ARBA00022857"/>
    </source>
</evidence>
<evidence type="ECO:0000256" key="6">
    <source>
        <dbReference type="ARBA" id="ARBA00049024"/>
    </source>
</evidence>
<dbReference type="PIRSF" id="PIRSF000151">
    <property type="entry name" value="GPR"/>
    <property type="match status" value="1"/>
</dbReference>
<dbReference type="InterPro" id="IPR016163">
    <property type="entry name" value="Ald_DH_C"/>
</dbReference>
<evidence type="ECO:0000256" key="3">
    <source>
        <dbReference type="ARBA" id="ARBA00022650"/>
    </source>
</evidence>
<evidence type="ECO:0000256" key="7">
    <source>
        <dbReference type="HAMAP-Rule" id="MF_00412"/>
    </source>
</evidence>
<dbReference type="Proteomes" id="UP000204391">
    <property type="component" value="Chromosome"/>
</dbReference>
<dbReference type="SUPFAM" id="SSF53720">
    <property type="entry name" value="ALDH-like"/>
    <property type="match status" value="1"/>
</dbReference>
<dbReference type="KEGG" id="vne:CFK40_05385"/>
<comment type="pathway">
    <text evidence="1 7">Amino-acid biosynthesis; L-proline biosynthesis; L-glutamate 5-semialdehyde from L-glutamate: step 2/2.</text>
</comment>
<dbReference type="GO" id="GO:0055129">
    <property type="term" value="P:L-proline biosynthetic process"/>
    <property type="evidence" value="ECO:0007669"/>
    <property type="project" value="UniProtKB-UniRule"/>
</dbReference>
<name>A0A221MA33_9BACI</name>
<dbReference type="GO" id="GO:0004350">
    <property type="term" value="F:glutamate-5-semialdehyde dehydrogenase activity"/>
    <property type="evidence" value="ECO:0007669"/>
    <property type="project" value="UniProtKB-UniRule"/>
</dbReference>
<dbReference type="InterPro" id="IPR016162">
    <property type="entry name" value="Ald_DH_N"/>
</dbReference>
<evidence type="ECO:0000313" key="9">
    <source>
        <dbReference type="EMBL" id="ASN04481.1"/>
    </source>
</evidence>
<dbReference type="UniPathway" id="UPA00098">
    <property type="reaction ID" value="UER00360"/>
</dbReference>
<accession>A0A221MA33</accession>
<evidence type="ECO:0000256" key="2">
    <source>
        <dbReference type="ARBA" id="ARBA00022605"/>
    </source>
</evidence>
<dbReference type="AlphaFoldDB" id="A0A221MA33"/>
<dbReference type="InterPro" id="IPR012134">
    <property type="entry name" value="Glu-5-SA_DH"/>
</dbReference>
<comment type="similarity">
    <text evidence="7">Belongs to the gamma-glutamyl phosphate reductase family.</text>
</comment>
<reference evidence="9 10" key="1">
    <citation type="journal article" date="2003" name="Int. J. Syst. Evol. Microbiol.">
        <title>Virgibacillus carmonensis sp. nov., Virgibacillus necropolis sp. nov. and Virgibacillus picturae sp. nov., three novel species isolated from deteriorated mural paintings, transfer of the species of the genus salibacillus to Virgibacillus, as Virgibacillus marismortui comb. nov. and Virgibacillus salexigens comb. nov., and emended description of the genus Virgibacillus.</title>
        <authorList>
            <person name="Heyrman J."/>
            <person name="Logan N.A."/>
            <person name="Busse H.J."/>
            <person name="Balcaen A."/>
            <person name="Lebbe L."/>
            <person name="Rodriguez-Diaz M."/>
            <person name="Swings J."/>
            <person name="De Vos P."/>
        </authorList>
    </citation>
    <scope>NUCLEOTIDE SEQUENCE [LARGE SCALE GENOMIC DNA]</scope>
    <source>
        <strain evidence="9 10">LMG 19488</strain>
    </source>
</reference>
<dbReference type="NCBIfam" id="TIGR00407">
    <property type="entry name" value="proA"/>
    <property type="match status" value="1"/>
</dbReference>
<dbReference type="RefSeq" id="WP_089531267.1">
    <property type="nucleotide sequence ID" value="NZ_CP022437.1"/>
</dbReference>
<dbReference type="PANTHER" id="PTHR11063">
    <property type="entry name" value="GLUTAMATE SEMIALDEHYDE DEHYDROGENASE"/>
    <property type="match status" value="1"/>
</dbReference>
<dbReference type="EC" id="1.2.1.41" evidence="7"/>
<sequence>MVTTNKVNVEEQAKLAKKAAKTLSLLTTEEKNEALLTLADTIDNEYETILIANEKDLENGRQQGHDAAFIDRLTLTKERIEEFAQGLRQVAELDDPTGIINSDWVLDNGLKVQQITVPLGVIGMIYEARPNVTVDATGLALKSGNAIVLKGGSSAIISNKTIVEVIHRGLEQTKIPKEAVQFIASTDREATQQLFTMKEHIDVLIPRGGGSLIKAVVNNATVPVLETGVGNCHLYIDAEADVKKALAILVNAKTDRPAVCNALETAIIHQDWLSANKDALIETLRAHDIHVHGDSTIMKLIPGAVPASEDDWANEYLSKDIAIKTVTNLTEATQHIEDYGTKHSEAIITENQETADKFMKLVDAAALYHNASTRFTDGGALGFGAEIGISTQKLHARGPMGLPALTTIKYLMHGDGQIR</sequence>
<dbReference type="PROSITE" id="PS01223">
    <property type="entry name" value="PROA"/>
    <property type="match status" value="1"/>
</dbReference>
<dbReference type="NCBIfam" id="NF001221">
    <property type="entry name" value="PRK00197.1"/>
    <property type="match status" value="1"/>
</dbReference>
<feature type="domain" description="Aldehyde dehydrogenase" evidence="8">
    <location>
        <begin position="5"/>
        <end position="287"/>
    </location>
</feature>
<dbReference type="EMBL" id="CP022437">
    <property type="protein sequence ID" value="ASN04481.1"/>
    <property type="molecule type" value="Genomic_DNA"/>
</dbReference>
<gene>
    <name evidence="7" type="primary">proA</name>
    <name evidence="9" type="ORF">CFK40_05385</name>
</gene>
<dbReference type="GO" id="GO:0005737">
    <property type="term" value="C:cytoplasm"/>
    <property type="evidence" value="ECO:0007669"/>
    <property type="project" value="UniProtKB-SubCell"/>
</dbReference>
<keyword evidence="4 7" id="KW-0521">NADP</keyword>
<comment type="catalytic activity">
    <reaction evidence="6 7">
        <text>L-glutamate 5-semialdehyde + phosphate + NADP(+) = L-glutamyl 5-phosphate + NADPH + H(+)</text>
        <dbReference type="Rhea" id="RHEA:19541"/>
        <dbReference type="ChEBI" id="CHEBI:15378"/>
        <dbReference type="ChEBI" id="CHEBI:43474"/>
        <dbReference type="ChEBI" id="CHEBI:57783"/>
        <dbReference type="ChEBI" id="CHEBI:58066"/>
        <dbReference type="ChEBI" id="CHEBI:58274"/>
        <dbReference type="ChEBI" id="CHEBI:58349"/>
        <dbReference type="EC" id="1.2.1.41"/>
    </reaction>
</comment>
<organism evidence="9 10">
    <name type="scientific">Virgibacillus necropolis</name>
    <dbReference type="NCBI Taxonomy" id="163877"/>
    <lineage>
        <taxon>Bacteria</taxon>
        <taxon>Bacillati</taxon>
        <taxon>Bacillota</taxon>
        <taxon>Bacilli</taxon>
        <taxon>Bacillales</taxon>
        <taxon>Bacillaceae</taxon>
        <taxon>Virgibacillus</taxon>
    </lineage>
</organism>
<dbReference type="FunFam" id="3.40.309.10:FF:000006">
    <property type="entry name" value="Gamma-glutamyl phosphate reductase"/>
    <property type="match status" value="1"/>
</dbReference>
<comment type="function">
    <text evidence="7">Catalyzes the NADPH-dependent reduction of L-glutamate 5-phosphate into L-glutamate 5-semialdehyde and phosphate. The product spontaneously undergoes cyclization to form 1-pyrroline-5-carboxylate.</text>
</comment>
<keyword evidence="3 7" id="KW-0641">Proline biosynthesis</keyword>
<dbReference type="PANTHER" id="PTHR11063:SF8">
    <property type="entry name" value="DELTA-1-PYRROLINE-5-CARBOXYLATE SYNTHASE"/>
    <property type="match status" value="1"/>
</dbReference>
<dbReference type="GO" id="GO:0050661">
    <property type="term" value="F:NADP binding"/>
    <property type="evidence" value="ECO:0007669"/>
    <property type="project" value="InterPro"/>
</dbReference>
<dbReference type="CDD" id="cd07079">
    <property type="entry name" value="ALDH_F18-19_ProA-GPR"/>
    <property type="match status" value="1"/>
</dbReference>
<proteinExistence type="inferred from homology"/>
<dbReference type="InterPro" id="IPR020593">
    <property type="entry name" value="G-glutamylP_reductase_CS"/>
</dbReference>
<evidence type="ECO:0000256" key="5">
    <source>
        <dbReference type="ARBA" id="ARBA00023002"/>
    </source>
</evidence>
<evidence type="ECO:0000256" key="1">
    <source>
        <dbReference type="ARBA" id="ARBA00004985"/>
    </source>
</evidence>
<dbReference type="InterPro" id="IPR015590">
    <property type="entry name" value="Aldehyde_DH_dom"/>
</dbReference>
<dbReference type="OrthoDB" id="9809970at2"/>
<dbReference type="InterPro" id="IPR016161">
    <property type="entry name" value="Ald_DH/histidinol_DH"/>
</dbReference>
<keyword evidence="5 7" id="KW-0560">Oxidoreductase</keyword>
<evidence type="ECO:0000259" key="8">
    <source>
        <dbReference type="Pfam" id="PF00171"/>
    </source>
</evidence>
<keyword evidence="7" id="KW-0963">Cytoplasm</keyword>
<dbReference type="Pfam" id="PF00171">
    <property type="entry name" value="Aldedh"/>
    <property type="match status" value="1"/>
</dbReference>
<dbReference type="Gene3D" id="3.40.309.10">
    <property type="entry name" value="Aldehyde Dehydrogenase, Chain A, domain 2"/>
    <property type="match status" value="1"/>
</dbReference>
<dbReference type="HAMAP" id="MF_00412">
    <property type="entry name" value="ProA"/>
    <property type="match status" value="1"/>
</dbReference>